<evidence type="ECO:0000256" key="2">
    <source>
        <dbReference type="SAM" id="Phobius"/>
    </source>
</evidence>
<dbReference type="RefSeq" id="XP_064711881.1">
    <property type="nucleotide sequence ID" value="XM_064844021.1"/>
</dbReference>
<evidence type="ECO:0000313" key="3">
    <source>
        <dbReference type="EMBL" id="KAK5064557.1"/>
    </source>
</evidence>
<feature type="transmembrane region" description="Helical" evidence="2">
    <location>
        <begin position="227"/>
        <end position="250"/>
    </location>
</feature>
<dbReference type="AlphaFoldDB" id="A0AAV9NQT4"/>
<keyword evidence="2" id="KW-0472">Membrane</keyword>
<proteinExistence type="predicted"/>
<dbReference type="EMBL" id="JAVRRD010000001">
    <property type="protein sequence ID" value="KAK5064557.1"/>
    <property type="molecule type" value="Genomic_DNA"/>
</dbReference>
<feature type="region of interest" description="Disordered" evidence="1">
    <location>
        <begin position="23"/>
        <end position="51"/>
    </location>
</feature>
<feature type="region of interest" description="Disordered" evidence="1">
    <location>
        <begin position="617"/>
        <end position="651"/>
    </location>
</feature>
<dbReference type="Proteomes" id="UP001358417">
    <property type="component" value="Unassembled WGS sequence"/>
</dbReference>
<name>A0AAV9NQT4_9EURO</name>
<feature type="compositionally biased region" description="Basic and acidic residues" evidence="1">
    <location>
        <begin position="25"/>
        <end position="51"/>
    </location>
</feature>
<sequence length="692" mass="78085">MATSFGGPIHIDSRPWLEVNRRRRDHGDRDHNRRHGVLDEPEKLTDHHQSDNDIYHDRLQRDHRSDPTQIIQSSASSGVKHASVFIGFSLPVIMLVVVINSPQLYNFHSEYWNSMFNHCNFNGVFTPLDNPSMSQWNPSGLFYITMTWGQMSFPIAKFIDVVWDNIAGRAVQAILAWITYRVSSQYLSLAMQDAPVSYSTYEALAFAPPTFIRTMGLARDLLTRRGALARLISVWIVLSSMFVISFSSWATAMTGYSSIYYAVMETYDGELVKWDNFQVVHFAIADAWRIGEPSQVLITTGRECVAQGFLPEDGEDDEGSVKDTTDDDGPWEYVPGNCSLFWRTVQYVNNYGLSAKKVLPSVFNMDDLQHNLSSPTLNITTSYPSSSLGILAGYLEDITNGKHTSKLHYVQDIQPSTFWTYRNETYSWDYMLDHTSCRYSEHHSWGFSFLILFITSLLLCIWSIGTYALWLYIQLYDQKQKSRHSQKTFGIYSASVDLAHALKNDFGNEEVQPAMRESDIRSLIRRRGEATLTGVQSPPTMNSANMQEAAKTLQSSGPYFEGNSHPMAPDNRYSKRPWNNIRSLLWPKPLALSHTLPYQTTSSSQAHIIHSSGAEPPFTKASSLSSTTNPSTNFDFSPTIPSPDAPGATSRTNAIAKGIRNSGRSWSPLPNNQVGEGVESTFFEFKRDLGDD</sequence>
<feature type="compositionally biased region" description="Low complexity" evidence="1">
    <location>
        <begin position="622"/>
        <end position="633"/>
    </location>
</feature>
<comment type="caution">
    <text evidence="3">The sequence shown here is derived from an EMBL/GenBank/DDBJ whole genome shotgun (WGS) entry which is preliminary data.</text>
</comment>
<accession>A0AAV9NQT4</accession>
<keyword evidence="2" id="KW-0812">Transmembrane</keyword>
<gene>
    <name evidence="3" type="ORF">LTR84_000390</name>
</gene>
<feature type="transmembrane region" description="Helical" evidence="2">
    <location>
        <begin position="445"/>
        <end position="473"/>
    </location>
</feature>
<evidence type="ECO:0000256" key="1">
    <source>
        <dbReference type="SAM" id="MobiDB-lite"/>
    </source>
</evidence>
<keyword evidence="2" id="KW-1133">Transmembrane helix</keyword>
<organism evidence="3 4">
    <name type="scientific">Exophiala bonariae</name>
    <dbReference type="NCBI Taxonomy" id="1690606"/>
    <lineage>
        <taxon>Eukaryota</taxon>
        <taxon>Fungi</taxon>
        <taxon>Dikarya</taxon>
        <taxon>Ascomycota</taxon>
        <taxon>Pezizomycotina</taxon>
        <taxon>Eurotiomycetes</taxon>
        <taxon>Chaetothyriomycetidae</taxon>
        <taxon>Chaetothyriales</taxon>
        <taxon>Herpotrichiellaceae</taxon>
        <taxon>Exophiala</taxon>
    </lineage>
</organism>
<feature type="transmembrane region" description="Helical" evidence="2">
    <location>
        <begin position="82"/>
        <end position="99"/>
    </location>
</feature>
<dbReference type="GeneID" id="89968612"/>
<evidence type="ECO:0000313" key="4">
    <source>
        <dbReference type="Proteomes" id="UP001358417"/>
    </source>
</evidence>
<reference evidence="3 4" key="1">
    <citation type="submission" date="2023-08" db="EMBL/GenBank/DDBJ databases">
        <title>Black Yeasts Isolated from many extreme environments.</title>
        <authorList>
            <person name="Coleine C."/>
            <person name="Stajich J.E."/>
            <person name="Selbmann L."/>
        </authorList>
    </citation>
    <scope>NUCLEOTIDE SEQUENCE [LARGE SCALE GENOMIC DNA]</scope>
    <source>
        <strain evidence="3 4">CCFEE 5792</strain>
    </source>
</reference>
<keyword evidence="4" id="KW-1185">Reference proteome</keyword>
<protein>
    <submittedName>
        <fullName evidence="3">Uncharacterized protein</fullName>
    </submittedName>
</protein>